<evidence type="ECO:0000256" key="7">
    <source>
        <dbReference type="ARBA" id="ARBA00023170"/>
    </source>
</evidence>
<feature type="transmembrane region" description="Helical" evidence="10">
    <location>
        <begin position="25"/>
        <end position="49"/>
    </location>
</feature>
<feature type="transmembrane region" description="Helical" evidence="10">
    <location>
        <begin position="428"/>
        <end position="449"/>
    </location>
</feature>
<dbReference type="EMBL" id="SUNJ01001930">
    <property type="protein sequence ID" value="TPP66392.1"/>
    <property type="molecule type" value="Genomic_DNA"/>
</dbReference>
<proteinExistence type="predicted"/>
<comment type="subcellular location">
    <subcellularLocation>
        <location evidence="1">Cell membrane</location>
        <topology evidence="1">Multi-pass membrane protein</topology>
    </subcellularLocation>
</comment>
<sequence>MNNSAASESSSVIQMKNWSLVNNGLLWVMYIILLVTVFVGNTLVITTVVTCKRFRGTFDCFVASLALADLLMIFGPIPGAGLFTYYGYWPFEHPQSCAVWIGSITFLGSASMYNLASLSVDRLIACTHPLRYRTTFSKARVALCITISWTVPLIVVLASFASGDTSVSDGTECFDRLELHVRVRNLSIGFIIPWTVVIGSNMFIIRVLHIRSQTNIGRRHTATRVSFSPSQRGNSNGQRQNPYIPQLCPSKTNSNPTRFQLSLSEGSCLRSVNLVPRWKATAFQFILDISTGKYPSRIRLSMTRELMEICFGKYVPHDHVQKELFLHVTRNRGRNSRIHRMIADANPKSKSLKPSEAGCSSEDAYTTKPEFQNSEGTCSMQPQFIQTQRTVSEASSSNRCRVVLYGLPSERGMLVSMRSYMIQRPNQIMLVVIICFFICWTPIMMNYFIEAVRGVSYSPSLRGILFWIAFANSACNPIVYVLLNKRYGETFKNILCQSCHT</sequence>
<evidence type="ECO:0000259" key="11">
    <source>
        <dbReference type="PROSITE" id="PS50262"/>
    </source>
</evidence>
<name>A0A504YWT7_FASGI</name>
<feature type="transmembrane region" description="Helical" evidence="10">
    <location>
        <begin position="141"/>
        <end position="161"/>
    </location>
</feature>
<keyword evidence="4 10" id="KW-1133">Transmembrane helix</keyword>
<gene>
    <name evidence="12" type="ORF">FGIG_04317</name>
</gene>
<dbReference type="STRING" id="46835.A0A504YWT7"/>
<evidence type="ECO:0000313" key="12">
    <source>
        <dbReference type="EMBL" id="TPP66392.1"/>
    </source>
</evidence>
<keyword evidence="7" id="KW-0675">Receptor</keyword>
<dbReference type="Pfam" id="PF00001">
    <property type="entry name" value="7tm_1"/>
    <property type="match status" value="1"/>
</dbReference>
<reference evidence="12 13" key="1">
    <citation type="submission" date="2019-04" db="EMBL/GenBank/DDBJ databases">
        <title>Annotation for the trematode Fasciola gigantica.</title>
        <authorList>
            <person name="Choi Y.-J."/>
        </authorList>
    </citation>
    <scope>NUCLEOTIDE SEQUENCE [LARGE SCALE GENOMIC DNA]</scope>
    <source>
        <strain evidence="12">Uganda_cow_1</strain>
    </source>
</reference>
<dbReference type="InterPro" id="IPR000276">
    <property type="entry name" value="GPCR_Rhodpsn"/>
</dbReference>
<dbReference type="PRINTS" id="PR00237">
    <property type="entry name" value="GPCRRHODOPSN"/>
</dbReference>
<evidence type="ECO:0000256" key="2">
    <source>
        <dbReference type="ARBA" id="ARBA00022475"/>
    </source>
</evidence>
<dbReference type="OrthoDB" id="6376512at2759"/>
<evidence type="ECO:0000256" key="3">
    <source>
        <dbReference type="ARBA" id="ARBA00022692"/>
    </source>
</evidence>
<keyword evidence="13" id="KW-1185">Reference proteome</keyword>
<dbReference type="Gene3D" id="1.20.1070.10">
    <property type="entry name" value="Rhodopsin 7-helix transmembrane proteins"/>
    <property type="match status" value="2"/>
</dbReference>
<dbReference type="SUPFAM" id="SSF81321">
    <property type="entry name" value="Family A G protein-coupled receptor-like"/>
    <property type="match status" value="1"/>
</dbReference>
<organism evidence="12 13">
    <name type="scientific">Fasciola gigantica</name>
    <name type="common">Giant liver fluke</name>
    <dbReference type="NCBI Taxonomy" id="46835"/>
    <lineage>
        <taxon>Eukaryota</taxon>
        <taxon>Metazoa</taxon>
        <taxon>Spiralia</taxon>
        <taxon>Lophotrochozoa</taxon>
        <taxon>Platyhelminthes</taxon>
        <taxon>Trematoda</taxon>
        <taxon>Digenea</taxon>
        <taxon>Plagiorchiida</taxon>
        <taxon>Echinostomata</taxon>
        <taxon>Echinostomatoidea</taxon>
        <taxon>Fasciolidae</taxon>
        <taxon>Fasciola</taxon>
    </lineage>
</organism>
<feature type="transmembrane region" description="Helical" evidence="10">
    <location>
        <begin position="186"/>
        <end position="208"/>
    </location>
</feature>
<dbReference type="Proteomes" id="UP000316759">
    <property type="component" value="Unassembled WGS sequence"/>
</dbReference>
<evidence type="ECO:0000256" key="4">
    <source>
        <dbReference type="ARBA" id="ARBA00022989"/>
    </source>
</evidence>
<accession>A0A504YWT7</accession>
<keyword evidence="5" id="KW-0297">G-protein coupled receptor</keyword>
<feature type="transmembrane region" description="Helical" evidence="10">
    <location>
        <begin position="98"/>
        <end position="120"/>
    </location>
</feature>
<evidence type="ECO:0000256" key="8">
    <source>
        <dbReference type="ARBA" id="ARBA00023224"/>
    </source>
</evidence>
<evidence type="ECO:0000256" key="5">
    <source>
        <dbReference type="ARBA" id="ARBA00023040"/>
    </source>
</evidence>
<keyword evidence="8" id="KW-0807">Transducer</keyword>
<dbReference type="InterPro" id="IPR017452">
    <property type="entry name" value="GPCR_Rhodpsn_7TM"/>
</dbReference>
<dbReference type="GO" id="GO:0005886">
    <property type="term" value="C:plasma membrane"/>
    <property type="evidence" value="ECO:0007669"/>
    <property type="project" value="UniProtKB-SubCell"/>
</dbReference>
<keyword evidence="6 10" id="KW-0472">Membrane</keyword>
<protein>
    <recommendedName>
        <fullName evidence="11">G-protein coupled receptors family 1 profile domain-containing protein</fullName>
    </recommendedName>
</protein>
<feature type="region of interest" description="Disordered" evidence="9">
    <location>
        <begin position="347"/>
        <end position="376"/>
    </location>
</feature>
<feature type="transmembrane region" description="Helical" evidence="10">
    <location>
        <begin position="464"/>
        <end position="483"/>
    </location>
</feature>
<feature type="compositionally biased region" description="Polar residues" evidence="9">
    <location>
        <begin position="223"/>
        <end position="252"/>
    </location>
</feature>
<evidence type="ECO:0000256" key="6">
    <source>
        <dbReference type="ARBA" id="ARBA00023136"/>
    </source>
</evidence>
<feature type="transmembrane region" description="Helical" evidence="10">
    <location>
        <begin position="61"/>
        <end position="86"/>
    </location>
</feature>
<dbReference type="GO" id="GO:0043410">
    <property type="term" value="P:positive regulation of MAPK cascade"/>
    <property type="evidence" value="ECO:0007669"/>
    <property type="project" value="TreeGrafter"/>
</dbReference>
<dbReference type="PROSITE" id="PS50262">
    <property type="entry name" value="G_PROTEIN_RECEP_F1_2"/>
    <property type="match status" value="1"/>
</dbReference>
<dbReference type="GO" id="GO:0071880">
    <property type="term" value="P:adenylate cyclase-activating adrenergic receptor signaling pathway"/>
    <property type="evidence" value="ECO:0007669"/>
    <property type="project" value="TreeGrafter"/>
</dbReference>
<evidence type="ECO:0000256" key="9">
    <source>
        <dbReference type="SAM" id="MobiDB-lite"/>
    </source>
</evidence>
<dbReference type="SMART" id="SM01381">
    <property type="entry name" value="7TM_GPCR_Srsx"/>
    <property type="match status" value="1"/>
</dbReference>
<evidence type="ECO:0000313" key="13">
    <source>
        <dbReference type="Proteomes" id="UP000316759"/>
    </source>
</evidence>
<evidence type="ECO:0000256" key="1">
    <source>
        <dbReference type="ARBA" id="ARBA00004651"/>
    </source>
</evidence>
<comment type="caution">
    <text evidence="12">The sequence shown here is derived from an EMBL/GenBank/DDBJ whole genome shotgun (WGS) entry which is preliminary data.</text>
</comment>
<feature type="domain" description="G-protein coupled receptors family 1 profile" evidence="11">
    <location>
        <begin position="40"/>
        <end position="480"/>
    </location>
</feature>
<keyword evidence="3 10" id="KW-0812">Transmembrane</keyword>
<dbReference type="PANTHER" id="PTHR24248">
    <property type="entry name" value="ADRENERGIC RECEPTOR-RELATED G-PROTEIN COUPLED RECEPTOR"/>
    <property type="match status" value="1"/>
</dbReference>
<feature type="region of interest" description="Disordered" evidence="9">
    <location>
        <begin position="221"/>
        <end position="252"/>
    </location>
</feature>
<evidence type="ECO:0000256" key="10">
    <source>
        <dbReference type="SAM" id="Phobius"/>
    </source>
</evidence>
<dbReference type="PANTHER" id="PTHR24248:SF163">
    <property type="entry name" value="HISTAMINE H2 RECEPTOR-LIKE"/>
    <property type="match status" value="1"/>
</dbReference>
<keyword evidence="2" id="KW-1003">Cell membrane</keyword>
<dbReference type="AlphaFoldDB" id="A0A504YWT7"/>
<dbReference type="GO" id="GO:0004930">
    <property type="term" value="F:G protein-coupled receptor activity"/>
    <property type="evidence" value="ECO:0007669"/>
    <property type="project" value="UniProtKB-KW"/>
</dbReference>